<keyword evidence="4" id="KW-1185">Reference proteome</keyword>
<dbReference type="Pfam" id="PF13559">
    <property type="entry name" value="DUF4129"/>
    <property type="match status" value="1"/>
</dbReference>
<dbReference type="EMBL" id="JAAMPT010000206">
    <property type="protein sequence ID" value="NMH25223.1"/>
    <property type="molecule type" value="Genomic_DNA"/>
</dbReference>
<feature type="domain" description="Protein-glutamine gamma-glutamyltransferase-like C-terminal" evidence="2">
    <location>
        <begin position="180"/>
        <end position="246"/>
    </location>
</feature>
<evidence type="ECO:0000313" key="4">
    <source>
        <dbReference type="Proteomes" id="UP000767947"/>
    </source>
</evidence>
<evidence type="ECO:0000259" key="2">
    <source>
        <dbReference type="Pfam" id="PF13559"/>
    </source>
</evidence>
<evidence type="ECO:0000256" key="1">
    <source>
        <dbReference type="SAM" id="SignalP"/>
    </source>
</evidence>
<reference evidence="3 4" key="1">
    <citation type="submission" date="2020-02" db="EMBL/GenBank/DDBJ databases">
        <title>Flavobacterium sp. genome.</title>
        <authorList>
            <person name="Jung H.S."/>
            <person name="Baek J.H."/>
            <person name="Jeon C.O."/>
        </authorList>
    </citation>
    <scope>NUCLEOTIDE SEQUENCE [LARGE SCALE GENOMIC DNA]</scope>
    <source>
        <strain evidence="3 4">SE-s27</strain>
    </source>
</reference>
<protein>
    <submittedName>
        <fullName evidence="3">DUF4129 domain-containing protein</fullName>
    </submittedName>
</protein>
<evidence type="ECO:0000313" key="3">
    <source>
        <dbReference type="EMBL" id="NMH25223.1"/>
    </source>
</evidence>
<name>A0ABX1QVU3_9FLAO</name>
<feature type="chain" id="PRO_5046443185" evidence="1">
    <location>
        <begin position="21"/>
        <end position="255"/>
    </location>
</feature>
<keyword evidence="1" id="KW-0732">Signal</keyword>
<accession>A0ABX1QVU3</accession>
<proteinExistence type="predicted"/>
<feature type="signal peptide" evidence="1">
    <location>
        <begin position="1"/>
        <end position="20"/>
    </location>
</feature>
<dbReference type="InterPro" id="IPR025403">
    <property type="entry name" value="TgpA-like_C"/>
</dbReference>
<sequence>MDVNKFLLLFWLLFSVSVWSQDSLAVAKKDSVVFTEKDILVDTNSEVSQPKFETNFKEKYKSSEFQYEAKITEKSLWDKFKEWLAYWFKKFFGLSNMNVSQKYVEYTLKTLAVLIVCYVIYMITKLILNKEGQWIFGKSTTKKIYTDEEIEKNLTRIDFEKLIKQTLQDGNHRLAIRYYYLFVLKRLSEKEIIDWNAEKTNTDYLYEIKSADLKTDFQYLSYLYNYIWYGEFEMTEESFLQAKNAFEKTLQSLKK</sequence>
<organism evidence="3 4">
    <name type="scientific">Flavobacterium solisilvae</name>
    <dbReference type="NCBI Taxonomy" id="1852019"/>
    <lineage>
        <taxon>Bacteria</taxon>
        <taxon>Pseudomonadati</taxon>
        <taxon>Bacteroidota</taxon>
        <taxon>Flavobacteriia</taxon>
        <taxon>Flavobacteriales</taxon>
        <taxon>Flavobacteriaceae</taxon>
        <taxon>Flavobacterium</taxon>
    </lineage>
</organism>
<dbReference type="Proteomes" id="UP000767947">
    <property type="component" value="Unassembled WGS sequence"/>
</dbReference>
<gene>
    <name evidence="3" type="ORF">G6042_08070</name>
</gene>
<comment type="caution">
    <text evidence="3">The sequence shown here is derived from an EMBL/GenBank/DDBJ whole genome shotgun (WGS) entry which is preliminary data.</text>
</comment>